<proteinExistence type="predicted"/>
<comment type="caution">
    <text evidence="1">The sequence shown here is derived from an EMBL/GenBank/DDBJ whole genome shotgun (WGS) entry which is preliminary data.</text>
</comment>
<dbReference type="Proteomes" id="UP000790347">
    <property type="component" value="Unassembled WGS sequence"/>
</dbReference>
<dbReference type="AlphaFoldDB" id="A0A922HV25"/>
<evidence type="ECO:0000313" key="2">
    <source>
        <dbReference type="Proteomes" id="UP000790347"/>
    </source>
</evidence>
<sequence length="102" mass="11555">MTTNTQTPNSLLNSIDGLCQHNRIMGSFFAIYPSIQNFLMLRKIIWASPVKEKCLGNTWSNNQTIIPLYDVTNLAMRRVFIILGYFVISLDAQSSVSKIVNN</sequence>
<keyword evidence="2" id="KW-1185">Reference proteome</keyword>
<accession>A0A922HV25</accession>
<reference evidence="1" key="2">
    <citation type="journal article" date="2022" name="Res Sq">
        <title>Comparative Genomics Reveals Insights into the Divergent Evolution of Astigmatic Mites and Household Pest Adaptations.</title>
        <authorList>
            <person name="Xiong Q."/>
            <person name="Wan A.T.-Y."/>
            <person name="Liu X.-Y."/>
            <person name="Fung C.S.-H."/>
            <person name="Xiao X."/>
            <person name="Malainual N."/>
            <person name="Hou J."/>
            <person name="Wang L."/>
            <person name="Wang M."/>
            <person name="Yang K."/>
            <person name="Cui Y."/>
            <person name="Leung E."/>
            <person name="Nong W."/>
            <person name="Shin S.-K."/>
            <person name="Au S."/>
            <person name="Jeong K.Y."/>
            <person name="Chew F.T."/>
            <person name="Hui J."/>
            <person name="Leung T.F."/>
            <person name="Tungtrongchitr A."/>
            <person name="Zhong N."/>
            <person name="Liu Z."/>
            <person name="Tsui S."/>
        </authorList>
    </citation>
    <scope>NUCLEOTIDE SEQUENCE</scope>
    <source>
        <strain evidence="1">Derf</strain>
        <tissue evidence="1">Whole organism</tissue>
    </source>
</reference>
<evidence type="ECO:0000313" key="1">
    <source>
        <dbReference type="EMBL" id="KAH9510930.1"/>
    </source>
</evidence>
<dbReference type="EMBL" id="ASGP02000004">
    <property type="protein sequence ID" value="KAH9510930.1"/>
    <property type="molecule type" value="Genomic_DNA"/>
</dbReference>
<reference evidence="1" key="1">
    <citation type="submission" date="2013-05" db="EMBL/GenBank/DDBJ databases">
        <authorList>
            <person name="Yim A.K.Y."/>
            <person name="Chan T.F."/>
            <person name="Ji K.M."/>
            <person name="Liu X.Y."/>
            <person name="Zhou J.W."/>
            <person name="Li R.Q."/>
            <person name="Yang K.Y."/>
            <person name="Li J."/>
            <person name="Li M."/>
            <person name="Law P.T.W."/>
            <person name="Wu Y.L."/>
            <person name="Cai Z.L."/>
            <person name="Qin H."/>
            <person name="Bao Y."/>
            <person name="Leung R.K.K."/>
            <person name="Ng P.K.S."/>
            <person name="Zou J."/>
            <person name="Zhong X.J."/>
            <person name="Ran P.X."/>
            <person name="Zhong N.S."/>
            <person name="Liu Z.G."/>
            <person name="Tsui S.K.W."/>
        </authorList>
    </citation>
    <scope>NUCLEOTIDE SEQUENCE</scope>
    <source>
        <strain evidence="1">Derf</strain>
        <tissue evidence="1">Whole organism</tissue>
    </source>
</reference>
<protein>
    <submittedName>
        <fullName evidence="1">Uncharacterized protein</fullName>
    </submittedName>
</protein>
<gene>
    <name evidence="1" type="ORF">DERF_009420</name>
</gene>
<organism evidence="1 2">
    <name type="scientific">Dermatophagoides farinae</name>
    <name type="common">American house dust mite</name>
    <dbReference type="NCBI Taxonomy" id="6954"/>
    <lineage>
        <taxon>Eukaryota</taxon>
        <taxon>Metazoa</taxon>
        <taxon>Ecdysozoa</taxon>
        <taxon>Arthropoda</taxon>
        <taxon>Chelicerata</taxon>
        <taxon>Arachnida</taxon>
        <taxon>Acari</taxon>
        <taxon>Acariformes</taxon>
        <taxon>Sarcoptiformes</taxon>
        <taxon>Astigmata</taxon>
        <taxon>Psoroptidia</taxon>
        <taxon>Analgoidea</taxon>
        <taxon>Pyroglyphidae</taxon>
        <taxon>Dermatophagoidinae</taxon>
        <taxon>Dermatophagoides</taxon>
    </lineage>
</organism>
<name>A0A922HV25_DERFA</name>